<feature type="transmembrane region" description="Helical" evidence="7">
    <location>
        <begin position="1453"/>
        <end position="1477"/>
    </location>
</feature>
<evidence type="ECO:0000256" key="5">
    <source>
        <dbReference type="ARBA" id="ARBA00023136"/>
    </source>
</evidence>
<dbReference type="GO" id="GO:0005886">
    <property type="term" value="C:plasma membrane"/>
    <property type="evidence" value="ECO:0007669"/>
    <property type="project" value="UniProtKB-SubCell"/>
</dbReference>
<sequence>MKQIIKSYMKTFFKNWVSTIGTLIFIIILATMIIGLLSTPLQMNSRIKEIEKHTTQYNSKMVAANYSEKFVLEYILNPQNDYKKTGNTDETVINSPKIDLSNYQEYTYPFLTGDNGQAISIRSGIISKFGIEMINSMVNDLLNIDESSDSFSSFENVKLSKEKQELIKLYITNYAQNFLYSFESKELNRWSPFKINLKYDKDGSNIEKNLFENQKYKDYLKFFSSAFIEYSVREFADIGIKVDGNNFFESLIKIIKEINANDQQTDEYLRNQFNGTLYQQIGTYISSIPERKHDFTKLRNEIYQILISKNNEASIVENLKNKVKEVITKEYQELMNGTEFKDPSKENEFLENKNISIPFVTTLAINPSFKNELKNYSYSFDQYVAEKVIFNKRNRLAHDGNNNFKFMLEKEDVFSIVKKNSTSVGSSFSINIGSNILNGKINQVYIQEGHQPQKWNPQDYLTKVPEIVISETYAKANNIQIGDILSETLNFSSSSLDSSEYDKEKAFYNSAIKFRVVGFGIKHDDITPGRSYSSAVQEFKNYTYGYIDSNFLAILKNNLRSNVSYEGINTGTKIRIKNLTKSDDTPQTLFSSDPANYKTLIFDTQKNPKIFEKYKDSWEYNRLNLIKIQILIYELMGVAVLVLAFIFINFLIKKEMNETRKQLGVFKSFGYKVTELSWIFALKTLIIIFSGLLIGYFCSIPLQMFSASTSVKSVMFIFSQVYISLPFAALIFVAIPLVFLSISYGITILYIKEPALKLINEKSKISRSASKTTWVVRRLNANNAMFGYRLRRAFVRTSLSKFVVIQTLFALTSFVYALMFGAQTIFAQMSQEGFANYNDKLDHKYTYKNVSDFALSPIDRKFSLPTGVEPNKWASQLNNYRDISDFSSYNQYLNAQDDQSNSRYGIRLLVDSISNSVTSYENEKWTGINSIMPLYVSALLMRDKINDFDISLIFKDEQFSKNITDVRKWFLFSLLTYKVVGIEEDNVSYYELINKIKNNDQVDTTIEDLEKIPNIKIDFTKINKKSDELLKTLIGMKAIYASQTADQKNSNLYNSLFLSDLSKIVSMIYAMQYSQNILIQSINASGKEKVTFKEFTEAWTQLSKNSVLKNYDPKNDKYWGLINNPLIDSKKPGTITGLNSQNLKQISNTFGSQFNSSIGIDLEGIAPGLKSLIMSSMMGSKSNSIDKEKVVTFNQFLFNKKTDLLIKNISVLNVNPDKTDNLQLSLVDFKENAYGNIYSAYNFTGVTQQQIDQTTEINDDGSLNVIIPYSVARADNLKVGSKFQIKTKDKKYAQIDLKVVGINRSETFNIDTSWNLFVDYRTFAKAYFSDKLYDLMFNQKKEHLIFSSLFSQEKMLEGNIDIFNIPKSLNSLKFTGNALALELNEDTSIFYSLSLGIGKPLQMLSQYTNLKASTEIYALTNPNPVSLTKGYKAQPINLLRQGVTILASKVSQLLYIFIGLQTILLIIILVIIMNIIVEEAAVIILTLRATGYKSGQINWIIMGSYIIWAFVSFVIAFTLSTILWQVITYIAAYKWQIYISLGFDWRALIVTFLVSSMILAVGWYTSSRQVNRKPLNQITNMD</sequence>
<evidence type="ECO:0000256" key="3">
    <source>
        <dbReference type="ARBA" id="ARBA00022692"/>
    </source>
</evidence>
<keyword evidence="5 7" id="KW-0472">Membrane</keyword>
<dbReference type="RefSeq" id="WP_027048177.1">
    <property type="nucleotide sequence ID" value="NZ_CP025257.1"/>
</dbReference>
<evidence type="ECO:0000256" key="4">
    <source>
        <dbReference type="ARBA" id="ARBA00022989"/>
    </source>
</evidence>
<name>A0A2K9C8W7_9MOLU</name>
<evidence type="ECO:0000256" key="6">
    <source>
        <dbReference type="ARBA" id="ARBA00038076"/>
    </source>
</evidence>
<feature type="transmembrane region" description="Helical" evidence="7">
    <location>
        <begin position="799"/>
        <end position="822"/>
    </location>
</feature>
<gene>
    <name evidence="9" type="ORF">CXP39_01460</name>
</gene>
<evidence type="ECO:0000256" key="7">
    <source>
        <dbReference type="SAM" id="Phobius"/>
    </source>
</evidence>
<evidence type="ECO:0000313" key="10">
    <source>
        <dbReference type="Proteomes" id="UP000233419"/>
    </source>
</evidence>
<proteinExistence type="inferred from homology"/>
<dbReference type="Pfam" id="PF02687">
    <property type="entry name" value="FtsX"/>
    <property type="match status" value="2"/>
</dbReference>
<evidence type="ECO:0000313" key="9">
    <source>
        <dbReference type="EMBL" id="AUF83465.1"/>
    </source>
</evidence>
<dbReference type="OrthoDB" id="391548at2"/>
<evidence type="ECO:0000259" key="8">
    <source>
        <dbReference type="Pfam" id="PF02687"/>
    </source>
</evidence>
<dbReference type="InterPro" id="IPR050250">
    <property type="entry name" value="Macrolide_Exporter_MacB"/>
</dbReference>
<feature type="transmembrane region" description="Helical" evidence="7">
    <location>
        <begin position="676"/>
        <end position="702"/>
    </location>
</feature>
<feature type="transmembrane region" description="Helical" evidence="7">
    <location>
        <begin position="630"/>
        <end position="652"/>
    </location>
</feature>
<feature type="transmembrane region" description="Helical" evidence="7">
    <location>
        <begin position="1497"/>
        <end position="1527"/>
    </location>
</feature>
<keyword evidence="10" id="KW-1185">Reference proteome</keyword>
<keyword evidence="4 7" id="KW-1133">Transmembrane helix</keyword>
<reference evidence="9 10" key="1">
    <citation type="submission" date="2017-12" db="EMBL/GenBank/DDBJ databases">
        <title>Mesoplasma syrphidae YJS, Complete Genome.</title>
        <authorList>
            <person name="Knight T.F."/>
            <person name="Citino T."/>
            <person name="Rubinstein R."/>
            <person name="Neuschaefer Z."/>
        </authorList>
    </citation>
    <scope>NUCLEOTIDE SEQUENCE [LARGE SCALE GENOMIC DNA]</scope>
    <source>
        <strain evidence="9 10">YJS</strain>
    </source>
</reference>
<comment type="similarity">
    <text evidence="6">Belongs to the ABC-4 integral membrane protein family.</text>
</comment>
<dbReference type="PANTHER" id="PTHR30572:SF4">
    <property type="entry name" value="ABC TRANSPORTER PERMEASE YTRF"/>
    <property type="match status" value="1"/>
</dbReference>
<dbReference type="InterPro" id="IPR003838">
    <property type="entry name" value="ABC3_permease_C"/>
</dbReference>
<dbReference type="EMBL" id="CP025257">
    <property type="protein sequence ID" value="AUF83465.1"/>
    <property type="molecule type" value="Genomic_DNA"/>
</dbReference>
<feature type="transmembrane region" description="Helical" evidence="7">
    <location>
        <begin position="722"/>
        <end position="751"/>
    </location>
</feature>
<feature type="transmembrane region" description="Helical" evidence="7">
    <location>
        <begin position="1547"/>
        <end position="1565"/>
    </location>
</feature>
<comment type="subcellular location">
    <subcellularLocation>
        <location evidence="1">Cell membrane</location>
        <topology evidence="1">Multi-pass membrane protein</topology>
    </subcellularLocation>
</comment>
<feature type="domain" description="ABC3 transporter permease C-terminal" evidence="8">
    <location>
        <begin position="1456"/>
        <end position="1572"/>
    </location>
</feature>
<organism evidence="9 10">
    <name type="scientific">Mesoplasma syrphidae</name>
    <dbReference type="NCBI Taxonomy" id="225999"/>
    <lineage>
        <taxon>Bacteria</taxon>
        <taxon>Bacillati</taxon>
        <taxon>Mycoplasmatota</taxon>
        <taxon>Mollicutes</taxon>
        <taxon>Entomoplasmatales</taxon>
        <taxon>Entomoplasmataceae</taxon>
        <taxon>Mesoplasma</taxon>
    </lineage>
</organism>
<evidence type="ECO:0000256" key="2">
    <source>
        <dbReference type="ARBA" id="ARBA00022475"/>
    </source>
</evidence>
<accession>A0A2K9C8W7</accession>
<keyword evidence="2" id="KW-1003">Cell membrane</keyword>
<dbReference type="GO" id="GO:0022857">
    <property type="term" value="F:transmembrane transporter activity"/>
    <property type="evidence" value="ECO:0007669"/>
    <property type="project" value="TreeGrafter"/>
</dbReference>
<protein>
    <submittedName>
        <fullName evidence="9">ABC transporter permease</fullName>
    </submittedName>
</protein>
<keyword evidence="3 7" id="KW-0812">Transmembrane</keyword>
<dbReference type="PANTHER" id="PTHR30572">
    <property type="entry name" value="MEMBRANE COMPONENT OF TRANSPORTER-RELATED"/>
    <property type="match status" value="1"/>
</dbReference>
<dbReference type="KEGG" id="msyr:CXP39_01460"/>
<feature type="domain" description="ABC3 transporter permease C-terminal" evidence="8">
    <location>
        <begin position="636"/>
        <end position="740"/>
    </location>
</feature>
<evidence type="ECO:0000256" key="1">
    <source>
        <dbReference type="ARBA" id="ARBA00004651"/>
    </source>
</evidence>
<dbReference type="Proteomes" id="UP000233419">
    <property type="component" value="Chromosome"/>
</dbReference>
<feature type="transmembrane region" description="Helical" evidence="7">
    <location>
        <begin position="12"/>
        <end position="37"/>
    </location>
</feature>